<evidence type="ECO:0000313" key="1">
    <source>
        <dbReference type="EMBL" id="HIW87917.1"/>
    </source>
</evidence>
<sequence>MRKAEGGVGVSQLECVNPRKDKWRLRWGVLPKEDSENIVTYMEEDFNHRPTPEEIEQAVADSGVDASYDEIAAIGQVLGYGKDEFATMIENARTVRISSDPNAQLMEAMREQMSGRTDMEDDKALMVANMFFTFSYLCKREKEIKAGTILRYGNKLWRVVQTHTPQSIYPPSIDTASLYTRIDKSHAGTLDDPIPYEQNMAFEKGKYYSQYGVTYLCILTTVTGYPYDLKDLPTIVQAV</sequence>
<protein>
    <submittedName>
        <fullName evidence="1">Uncharacterized protein</fullName>
    </submittedName>
</protein>
<accession>A0A9D1RHX0</accession>
<comment type="caution">
    <text evidence="1">The sequence shown here is derived from an EMBL/GenBank/DDBJ whole genome shotgun (WGS) entry which is preliminary data.</text>
</comment>
<organism evidence="1 2">
    <name type="scientific">Candidatus Onthomorpha intestinigallinarum</name>
    <dbReference type="NCBI Taxonomy" id="2840880"/>
    <lineage>
        <taxon>Bacteria</taxon>
        <taxon>Pseudomonadati</taxon>
        <taxon>Bacteroidota</taxon>
        <taxon>Bacteroidia</taxon>
        <taxon>Bacteroidales</taxon>
        <taxon>Candidatus Onthomorpha</taxon>
    </lineage>
</organism>
<proteinExistence type="predicted"/>
<dbReference type="EMBL" id="DXGG01000205">
    <property type="protein sequence ID" value="HIW87917.1"/>
    <property type="molecule type" value="Genomic_DNA"/>
</dbReference>
<reference evidence="1" key="1">
    <citation type="journal article" date="2021" name="PeerJ">
        <title>Extensive microbial diversity within the chicken gut microbiome revealed by metagenomics and culture.</title>
        <authorList>
            <person name="Gilroy R."/>
            <person name="Ravi A."/>
            <person name="Getino M."/>
            <person name="Pursley I."/>
            <person name="Horton D.L."/>
            <person name="Alikhan N.F."/>
            <person name="Baker D."/>
            <person name="Gharbi K."/>
            <person name="Hall N."/>
            <person name="Watson M."/>
            <person name="Adriaenssens E.M."/>
            <person name="Foster-Nyarko E."/>
            <person name="Jarju S."/>
            <person name="Secka A."/>
            <person name="Antonio M."/>
            <person name="Oren A."/>
            <person name="Chaudhuri R.R."/>
            <person name="La Ragione R."/>
            <person name="Hildebrand F."/>
            <person name="Pallen M.J."/>
        </authorList>
    </citation>
    <scope>NUCLEOTIDE SEQUENCE</scope>
    <source>
        <strain evidence="1">Gambia16-930</strain>
    </source>
</reference>
<name>A0A9D1RHX0_9BACT</name>
<dbReference type="AlphaFoldDB" id="A0A9D1RHX0"/>
<dbReference type="Proteomes" id="UP000824267">
    <property type="component" value="Unassembled WGS sequence"/>
</dbReference>
<gene>
    <name evidence="1" type="ORF">IAC47_06560</name>
</gene>
<evidence type="ECO:0000313" key="2">
    <source>
        <dbReference type="Proteomes" id="UP000824267"/>
    </source>
</evidence>
<dbReference type="Gene3D" id="2.10.10.90">
    <property type="match status" value="1"/>
</dbReference>
<reference evidence="1" key="2">
    <citation type="submission" date="2021-04" db="EMBL/GenBank/DDBJ databases">
        <authorList>
            <person name="Gilroy R."/>
        </authorList>
    </citation>
    <scope>NUCLEOTIDE SEQUENCE</scope>
    <source>
        <strain evidence="1">Gambia16-930</strain>
    </source>
</reference>